<feature type="transmembrane region" description="Helical" evidence="9">
    <location>
        <begin position="91"/>
        <end position="112"/>
    </location>
</feature>
<gene>
    <name evidence="12" type="ORF">GCM10007088_01510</name>
</gene>
<keyword evidence="6 8" id="KW-0472">Membrane</keyword>
<evidence type="ECO:0000259" key="10">
    <source>
        <dbReference type="PROSITE" id="PS51371"/>
    </source>
</evidence>
<accession>A0ABQ2H5U1</accession>
<dbReference type="InterPro" id="IPR002550">
    <property type="entry name" value="CNNM"/>
</dbReference>
<dbReference type="CDD" id="cd04590">
    <property type="entry name" value="CBS_pair_CorC_HlyC_assoc"/>
    <property type="match status" value="1"/>
</dbReference>
<dbReference type="Pfam" id="PF03471">
    <property type="entry name" value="CorC_HlyC"/>
    <property type="match status" value="1"/>
</dbReference>
<evidence type="ECO:0000256" key="2">
    <source>
        <dbReference type="ARBA" id="ARBA00022692"/>
    </source>
</evidence>
<dbReference type="InterPro" id="IPR005170">
    <property type="entry name" value="Transptr-assoc_dom"/>
</dbReference>
<evidence type="ECO:0000256" key="6">
    <source>
        <dbReference type="ARBA" id="ARBA00023136"/>
    </source>
</evidence>
<evidence type="ECO:0000313" key="12">
    <source>
        <dbReference type="EMBL" id="GGM46471.1"/>
    </source>
</evidence>
<dbReference type="EMBL" id="BMPU01000001">
    <property type="protein sequence ID" value="GGM46471.1"/>
    <property type="molecule type" value="Genomic_DNA"/>
</dbReference>
<dbReference type="SUPFAM" id="SSF54631">
    <property type="entry name" value="CBS-domain pair"/>
    <property type="match status" value="1"/>
</dbReference>
<proteinExistence type="predicted"/>
<evidence type="ECO:0000313" key="13">
    <source>
        <dbReference type="Proteomes" id="UP000653477"/>
    </source>
</evidence>
<keyword evidence="3" id="KW-0677">Repeat</keyword>
<dbReference type="Pfam" id="PF01595">
    <property type="entry name" value="CNNM"/>
    <property type="match status" value="1"/>
</dbReference>
<dbReference type="RefSeq" id="WP_188807254.1">
    <property type="nucleotide sequence ID" value="NZ_BMPU01000001.1"/>
</dbReference>
<keyword evidence="13" id="KW-1185">Reference proteome</keyword>
<comment type="caution">
    <text evidence="12">The sequence shown here is derived from an EMBL/GenBank/DDBJ whole genome shotgun (WGS) entry which is preliminary data.</text>
</comment>
<dbReference type="Gene3D" id="3.30.465.10">
    <property type="match status" value="1"/>
</dbReference>
<reference evidence="13" key="1">
    <citation type="journal article" date="2019" name="Int. J. Syst. Evol. Microbiol.">
        <title>The Global Catalogue of Microorganisms (GCM) 10K type strain sequencing project: providing services to taxonomists for standard genome sequencing and annotation.</title>
        <authorList>
            <consortium name="The Broad Institute Genomics Platform"/>
            <consortium name="The Broad Institute Genome Sequencing Center for Infectious Disease"/>
            <person name="Wu L."/>
            <person name="Ma J."/>
        </authorList>
    </citation>
    <scope>NUCLEOTIDE SEQUENCE [LARGE SCALE GENOMIC DNA]</scope>
    <source>
        <strain evidence="13">JCM 30531</strain>
    </source>
</reference>
<feature type="transmembrane region" description="Helical" evidence="9">
    <location>
        <begin position="133"/>
        <end position="157"/>
    </location>
</feature>
<keyword evidence="5 7" id="KW-0129">CBS domain</keyword>
<dbReference type="InterPro" id="IPR044751">
    <property type="entry name" value="Ion_transp-like_CBS"/>
</dbReference>
<dbReference type="PROSITE" id="PS51846">
    <property type="entry name" value="CNNM"/>
    <property type="match status" value="1"/>
</dbReference>
<dbReference type="Proteomes" id="UP000653477">
    <property type="component" value="Unassembled WGS sequence"/>
</dbReference>
<evidence type="ECO:0000256" key="3">
    <source>
        <dbReference type="ARBA" id="ARBA00022737"/>
    </source>
</evidence>
<dbReference type="PANTHER" id="PTHR22777:SF17">
    <property type="entry name" value="UPF0053 PROTEIN SLL0260"/>
    <property type="match status" value="1"/>
</dbReference>
<feature type="transmembrane region" description="Helical" evidence="9">
    <location>
        <begin position="6"/>
        <end position="25"/>
    </location>
</feature>
<dbReference type="PROSITE" id="PS51371">
    <property type="entry name" value="CBS"/>
    <property type="match status" value="1"/>
</dbReference>
<dbReference type="SUPFAM" id="SSF56176">
    <property type="entry name" value="FAD-binding/transporter-associated domain-like"/>
    <property type="match status" value="1"/>
</dbReference>
<dbReference type="InterPro" id="IPR036318">
    <property type="entry name" value="FAD-bd_PCMH-like_sf"/>
</dbReference>
<evidence type="ECO:0000256" key="9">
    <source>
        <dbReference type="SAM" id="Phobius"/>
    </source>
</evidence>
<comment type="subcellular location">
    <subcellularLocation>
        <location evidence="1">Membrane</location>
        <topology evidence="1">Multi-pass membrane protein</topology>
    </subcellularLocation>
</comment>
<name>A0ABQ2H5U1_9PORP</name>
<keyword evidence="2 8" id="KW-0812">Transmembrane</keyword>
<evidence type="ECO:0000256" key="5">
    <source>
        <dbReference type="ARBA" id="ARBA00023122"/>
    </source>
</evidence>
<dbReference type="PANTHER" id="PTHR22777">
    <property type="entry name" value="HEMOLYSIN-RELATED"/>
    <property type="match status" value="1"/>
</dbReference>
<organism evidence="12 13">
    <name type="scientific">Porphyromonas pasteri</name>
    <dbReference type="NCBI Taxonomy" id="1583331"/>
    <lineage>
        <taxon>Bacteria</taxon>
        <taxon>Pseudomonadati</taxon>
        <taxon>Bacteroidota</taxon>
        <taxon>Bacteroidia</taxon>
        <taxon>Bacteroidales</taxon>
        <taxon>Porphyromonadaceae</taxon>
        <taxon>Porphyromonas</taxon>
    </lineage>
</organism>
<dbReference type="SMART" id="SM01091">
    <property type="entry name" value="CorC_HlyC"/>
    <property type="match status" value="1"/>
</dbReference>
<evidence type="ECO:0000256" key="8">
    <source>
        <dbReference type="PROSITE-ProRule" id="PRU01193"/>
    </source>
</evidence>
<dbReference type="InterPro" id="IPR000644">
    <property type="entry name" value="CBS_dom"/>
</dbReference>
<evidence type="ECO:0000256" key="7">
    <source>
        <dbReference type="PROSITE-ProRule" id="PRU00703"/>
    </source>
</evidence>
<dbReference type="InterPro" id="IPR046342">
    <property type="entry name" value="CBS_dom_sf"/>
</dbReference>
<evidence type="ECO:0000259" key="11">
    <source>
        <dbReference type="PROSITE" id="PS51846"/>
    </source>
</evidence>
<sequence>MIYLYIFLSLIASAFFSGMEIAFLSSDKLRLELDRSRGGVSARILGVFYSRPDHFITTMLLGNNVALVIYGLLTAVLMEPWLKSLLGENDVLILLAQSVISTLLILFVGEFLPKVTFRANPNRTMRFFAGILFLVYVLLYPFAWIIGLITRAILFLAGQRTSSVAIRPQLSSLDLEYYLTHSSDDGQASGIETEVKIIQNAISFSGLQVRDCLLPRNEIVGASIDSTRAHLEELFIRTGLSKLIVYKENIDEVVGYIHSSEMFRGDDWQKRIVSALFVPESMQASTLMRLLMQKKKSIAVVIDELGGTAGMVTLEDIVEELFGDIEDEHDRQKRVAKRLDDRTFVFSGRMEIDDINEKFGLTLPEDEDFMTIAGYILYHHPSIPSQGQILEIGDLRFEILRSTSTKIVLVKMTLPEA</sequence>
<protein>
    <submittedName>
        <fullName evidence="12">Hemolysin</fullName>
    </submittedName>
</protein>
<feature type="domain" description="CNNM transmembrane" evidence="11">
    <location>
        <begin position="1"/>
        <end position="195"/>
    </location>
</feature>
<keyword evidence="4 8" id="KW-1133">Transmembrane helix</keyword>
<dbReference type="Pfam" id="PF00571">
    <property type="entry name" value="CBS"/>
    <property type="match status" value="1"/>
</dbReference>
<feature type="domain" description="CBS" evidence="10">
    <location>
        <begin position="269"/>
        <end position="328"/>
    </location>
</feature>
<evidence type="ECO:0000256" key="1">
    <source>
        <dbReference type="ARBA" id="ARBA00004141"/>
    </source>
</evidence>
<evidence type="ECO:0000256" key="4">
    <source>
        <dbReference type="ARBA" id="ARBA00022989"/>
    </source>
</evidence>
<feature type="transmembrane region" description="Helical" evidence="9">
    <location>
        <begin position="60"/>
        <end position="79"/>
    </location>
</feature>
<dbReference type="Gene3D" id="3.10.580.10">
    <property type="entry name" value="CBS-domain"/>
    <property type="match status" value="1"/>
</dbReference>
<dbReference type="InterPro" id="IPR016169">
    <property type="entry name" value="FAD-bd_PCMH_sub2"/>
</dbReference>